<dbReference type="PANTHER" id="PTHR48098:SF6">
    <property type="entry name" value="FERRI-BACILLIBACTIN ESTERASE BESA"/>
    <property type="match status" value="1"/>
</dbReference>
<dbReference type="OrthoDB" id="9784036at2"/>
<dbReference type="Gene3D" id="3.40.50.1820">
    <property type="entry name" value="alpha/beta hydrolase"/>
    <property type="match status" value="1"/>
</dbReference>
<dbReference type="SUPFAM" id="SSF53474">
    <property type="entry name" value="alpha/beta-Hydrolases"/>
    <property type="match status" value="1"/>
</dbReference>
<dbReference type="RefSeq" id="WP_091514338.1">
    <property type="nucleotide sequence ID" value="NZ_FOLE01000009.1"/>
</dbReference>
<name>A0A1I1LJZ6_9BACT</name>
<sequence length="282" mass="31971">MPKHLSNHLVPELAAVQGSAIEQWVIKSFHSAVQHKDYTVRIFLPLGYHDSNAHYKVLYANDGQDMEAIKLAATLENLQNAGQTNPLIVVAIDANERILDYGTAEILDFANRGRKAKKYISFILEELMPYINSHYRTLQGAENAAFMGFSLGGLSAIDIVWHYPHLFGKVGVFSGSFWWRRRDIGKGYVPADRIMQAQIRESQAKKEGLRFWLQTGTNDETNDRDGDGIIDSIGDTLDLIHELKAKGYTDRDIEYVEVQGGEHNQQTWGEIMPDFLKWAFGR</sequence>
<dbReference type="InterPro" id="IPR050583">
    <property type="entry name" value="Mycobacterial_A85_antigen"/>
</dbReference>
<dbReference type="InterPro" id="IPR029058">
    <property type="entry name" value="AB_hydrolase_fold"/>
</dbReference>
<evidence type="ECO:0000313" key="1">
    <source>
        <dbReference type="EMBL" id="SFC73339.1"/>
    </source>
</evidence>
<reference evidence="1 2" key="1">
    <citation type="submission" date="2016-10" db="EMBL/GenBank/DDBJ databases">
        <authorList>
            <person name="de Groot N.N."/>
        </authorList>
    </citation>
    <scope>NUCLEOTIDE SEQUENCE [LARGE SCALE GENOMIC DNA]</scope>
    <source>
        <strain evidence="1 2">DSM 6793</strain>
    </source>
</reference>
<dbReference type="STRING" id="927664.SAMN05421780_1094"/>
<dbReference type="AlphaFoldDB" id="A0A1I1LJZ6"/>
<accession>A0A1I1LJZ6</accession>
<dbReference type="EMBL" id="FOLE01000009">
    <property type="protein sequence ID" value="SFC73339.1"/>
    <property type="molecule type" value="Genomic_DNA"/>
</dbReference>
<keyword evidence="2" id="KW-1185">Reference proteome</keyword>
<organism evidence="1 2">
    <name type="scientific">Flexibacter flexilis DSM 6793</name>
    <dbReference type="NCBI Taxonomy" id="927664"/>
    <lineage>
        <taxon>Bacteria</taxon>
        <taxon>Pseudomonadati</taxon>
        <taxon>Bacteroidota</taxon>
        <taxon>Cytophagia</taxon>
        <taxon>Cytophagales</taxon>
        <taxon>Flexibacteraceae</taxon>
        <taxon>Flexibacter</taxon>
    </lineage>
</organism>
<protein>
    <submittedName>
        <fullName evidence="1">Enterochelin esterase</fullName>
    </submittedName>
</protein>
<proteinExistence type="predicted"/>
<dbReference type="Proteomes" id="UP000199514">
    <property type="component" value="Unassembled WGS sequence"/>
</dbReference>
<evidence type="ECO:0000313" key="2">
    <source>
        <dbReference type="Proteomes" id="UP000199514"/>
    </source>
</evidence>
<dbReference type="Pfam" id="PF00756">
    <property type="entry name" value="Esterase"/>
    <property type="match status" value="1"/>
</dbReference>
<gene>
    <name evidence="1" type="ORF">SAMN05421780_1094</name>
</gene>
<dbReference type="InterPro" id="IPR000801">
    <property type="entry name" value="Esterase-like"/>
</dbReference>
<dbReference type="PANTHER" id="PTHR48098">
    <property type="entry name" value="ENTEROCHELIN ESTERASE-RELATED"/>
    <property type="match status" value="1"/>
</dbReference>